<evidence type="ECO:0000256" key="3">
    <source>
        <dbReference type="ARBA" id="ARBA00023163"/>
    </source>
</evidence>
<sequence>MDDKDWQIIRLLRENSRLSNSEIGRILNVSEGTVRKRISRMLATGAIKKFTVVTGNEGVDAIILVRLESKKTKNVIEEIRKRFDEIYEYSGRVDLAVKINCSSLDELNSIVDSIRAIDGVRGTDTLIRLK</sequence>
<dbReference type="PROSITE" id="PS00519">
    <property type="entry name" value="HTH_ASNC_1"/>
    <property type="match status" value="1"/>
</dbReference>
<dbReference type="GO" id="GO:0043565">
    <property type="term" value="F:sequence-specific DNA binding"/>
    <property type="evidence" value="ECO:0007669"/>
    <property type="project" value="InterPro"/>
</dbReference>
<dbReference type="GO" id="GO:0005829">
    <property type="term" value="C:cytosol"/>
    <property type="evidence" value="ECO:0007669"/>
    <property type="project" value="TreeGrafter"/>
</dbReference>
<reference evidence="5" key="2">
    <citation type="submission" date="2022-09" db="EMBL/GenBank/DDBJ databases">
        <authorList>
            <person name="Sun Q."/>
            <person name="Ohkuma M."/>
        </authorList>
    </citation>
    <scope>NUCLEOTIDE SEQUENCE</scope>
    <source>
        <strain evidence="5">JCM 13583</strain>
    </source>
</reference>
<keyword evidence="3" id="KW-0804">Transcription</keyword>
<keyword evidence="6" id="KW-1185">Reference proteome</keyword>
<dbReference type="InterPro" id="IPR019885">
    <property type="entry name" value="Tscrpt_reg_HTH_AsnC-type_CS"/>
</dbReference>
<proteinExistence type="predicted"/>
<evidence type="ECO:0000256" key="2">
    <source>
        <dbReference type="ARBA" id="ARBA00023125"/>
    </source>
</evidence>
<evidence type="ECO:0000313" key="6">
    <source>
        <dbReference type="Proteomes" id="UP000632195"/>
    </source>
</evidence>
<dbReference type="Proteomes" id="UP000632195">
    <property type="component" value="Unassembled WGS sequence"/>
</dbReference>
<dbReference type="InterPro" id="IPR036388">
    <property type="entry name" value="WH-like_DNA-bd_sf"/>
</dbReference>
<dbReference type="Pfam" id="PF01037">
    <property type="entry name" value="AsnC_trans_reg"/>
    <property type="match status" value="1"/>
</dbReference>
<organism evidence="5 6">
    <name type="scientific">Thermogymnomonas acidicola</name>
    <dbReference type="NCBI Taxonomy" id="399579"/>
    <lineage>
        <taxon>Archaea</taxon>
        <taxon>Methanobacteriati</taxon>
        <taxon>Thermoplasmatota</taxon>
        <taxon>Thermoplasmata</taxon>
        <taxon>Thermoplasmatales</taxon>
        <taxon>Thermogymnomonas</taxon>
    </lineage>
</organism>
<gene>
    <name evidence="5" type="ORF">GCM10007108_00610</name>
</gene>
<protein>
    <submittedName>
        <fullName evidence="5">Transcriptional regulator</fullName>
    </submittedName>
</protein>
<dbReference type="InterPro" id="IPR036390">
    <property type="entry name" value="WH_DNA-bd_sf"/>
</dbReference>
<dbReference type="GO" id="GO:0043200">
    <property type="term" value="P:response to amino acid"/>
    <property type="evidence" value="ECO:0007669"/>
    <property type="project" value="TreeGrafter"/>
</dbReference>
<feature type="domain" description="HTH asnC-type" evidence="4">
    <location>
        <begin position="1"/>
        <end position="53"/>
    </location>
</feature>
<evidence type="ECO:0000259" key="4">
    <source>
        <dbReference type="PROSITE" id="PS50956"/>
    </source>
</evidence>
<keyword evidence="2" id="KW-0238">DNA-binding</keyword>
<dbReference type="InterPro" id="IPR000485">
    <property type="entry name" value="AsnC-type_HTH_dom"/>
</dbReference>
<dbReference type="AlphaFoldDB" id="A0AA37BPH1"/>
<evidence type="ECO:0000256" key="1">
    <source>
        <dbReference type="ARBA" id="ARBA00023015"/>
    </source>
</evidence>
<keyword evidence="1" id="KW-0805">Transcription regulation</keyword>
<reference evidence="5" key="1">
    <citation type="journal article" date="2014" name="Int. J. Syst. Evol. Microbiol.">
        <title>Complete genome sequence of Corynebacterium casei LMG S-19264T (=DSM 44701T), isolated from a smear-ripened cheese.</title>
        <authorList>
            <consortium name="US DOE Joint Genome Institute (JGI-PGF)"/>
            <person name="Walter F."/>
            <person name="Albersmeier A."/>
            <person name="Kalinowski J."/>
            <person name="Ruckert C."/>
        </authorList>
    </citation>
    <scope>NUCLEOTIDE SEQUENCE</scope>
    <source>
        <strain evidence="5">JCM 13583</strain>
    </source>
</reference>
<dbReference type="SUPFAM" id="SSF46785">
    <property type="entry name" value="Winged helix' DNA-binding domain"/>
    <property type="match status" value="1"/>
</dbReference>
<dbReference type="PROSITE" id="PS50956">
    <property type="entry name" value="HTH_ASNC_2"/>
    <property type="match status" value="1"/>
</dbReference>
<dbReference type="Gene3D" id="1.10.10.10">
    <property type="entry name" value="Winged helix-like DNA-binding domain superfamily/Winged helix DNA-binding domain"/>
    <property type="match status" value="1"/>
</dbReference>
<dbReference type="RefSeq" id="WP_188679325.1">
    <property type="nucleotide sequence ID" value="NZ_BMNY01000001.1"/>
</dbReference>
<dbReference type="InterPro" id="IPR019887">
    <property type="entry name" value="Tscrpt_reg_AsnC/Lrp_C"/>
</dbReference>
<dbReference type="PANTHER" id="PTHR30154">
    <property type="entry name" value="LEUCINE-RESPONSIVE REGULATORY PROTEIN"/>
    <property type="match status" value="1"/>
</dbReference>
<dbReference type="SMART" id="SM00344">
    <property type="entry name" value="HTH_ASNC"/>
    <property type="match status" value="1"/>
</dbReference>
<dbReference type="Pfam" id="PF13404">
    <property type="entry name" value="HTH_AsnC-type"/>
    <property type="match status" value="1"/>
</dbReference>
<dbReference type="InterPro" id="IPR019888">
    <property type="entry name" value="Tscrpt_reg_AsnC-like"/>
</dbReference>
<name>A0AA37BPH1_9ARCH</name>
<accession>A0AA37BPH1</accession>
<dbReference type="PRINTS" id="PR00033">
    <property type="entry name" value="HTHASNC"/>
</dbReference>
<comment type="caution">
    <text evidence="5">The sequence shown here is derived from an EMBL/GenBank/DDBJ whole genome shotgun (WGS) entry which is preliminary data.</text>
</comment>
<dbReference type="EMBL" id="BMNY01000001">
    <property type="protein sequence ID" value="GGM66217.1"/>
    <property type="molecule type" value="Genomic_DNA"/>
</dbReference>
<evidence type="ECO:0000313" key="5">
    <source>
        <dbReference type="EMBL" id="GGM66217.1"/>
    </source>
</evidence>
<dbReference type="PANTHER" id="PTHR30154:SF50">
    <property type="entry name" value="TRANSCRIPTIONAL REGULATOR, ASNC FAMILY"/>
    <property type="match status" value="1"/>
</dbReference>
<dbReference type="Gene3D" id="3.30.70.920">
    <property type="match status" value="1"/>
</dbReference>